<accession>A0A3S3E1Y2</accession>
<feature type="domain" description="Bacterial bifunctional deaminase-reductase C-terminal" evidence="4">
    <location>
        <begin position="45"/>
        <end position="254"/>
    </location>
</feature>
<evidence type="ECO:0000313" key="6">
    <source>
        <dbReference type="Proteomes" id="UP000283479"/>
    </source>
</evidence>
<evidence type="ECO:0000259" key="4">
    <source>
        <dbReference type="Pfam" id="PF01872"/>
    </source>
</evidence>
<reference evidence="5 6" key="1">
    <citation type="submission" date="2018-11" db="EMBL/GenBank/DDBJ databases">
        <title>Rhodococcus spongicola sp. nov. and Rhodococcus xishaensis sp. nov. from marine sponges.</title>
        <authorList>
            <person name="Li L."/>
            <person name="Lin H.W."/>
        </authorList>
    </citation>
    <scope>NUCLEOTIDE SEQUENCE [LARGE SCALE GENOMIC DNA]</scope>
    <source>
        <strain evidence="5 6">LHW51113</strain>
    </source>
</reference>
<gene>
    <name evidence="5" type="ORF">EGT50_05740</name>
</gene>
<dbReference type="EMBL" id="RKLO01000002">
    <property type="protein sequence ID" value="RVW04000.1"/>
    <property type="molecule type" value="Genomic_DNA"/>
</dbReference>
<dbReference type="InterPro" id="IPR050765">
    <property type="entry name" value="Riboflavin_Biosynth_HTPR"/>
</dbReference>
<evidence type="ECO:0000313" key="5">
    <source>
        <dbReference type="EMBL" id="RVW04000.1"/>
    </source>
</evidence>
<dbReference type="Gene3D" id="3.40.430.10">
    <property type="entry name" value="Dihydrofolate Reductase, subunit A"/>
    <property type="match status" value="1"/>
</dbReference>
<comment type="pathway">
    <text evidence="1">Cofactor biosynthesis; riboflavin biosynthesis.</text>
</comment>
<dbReference type="NCBIfam" id="NF010663">
    <property type="entry name" value="PRK14059.1-1"/>
    <property type="match status" value="1"/>
</dbReference>
<keyword evidence="3" id="KW-0560">Oxidoreductase</keyword>
<keyword evidence="2" id="KW-0521">NADP</keyword>
<dbReference type="RefSeq" id="WP_127951621.1">
    <property type="nucleotide sequence ID" value="NZ_RKLO01000002.1"/>
</dbReference>
<dbReference type="GO" id="GO:0009231">
    <property type="term" value="P:riboflavin biosynthetic process"/>
    <property type="evidence" value="ECO:0007669"/>
    <property type="project" value="InterPro"/>
</dbReference>
<proteinExistence type="predicted"/>
<dbReference type="OrthoDB" id="5243299at2"/>
<dbReference type="SUPFAM" id="SSF53597">
    <property type="entry name" value="Dihydrofolate reductase-like"/>
    <property type="match status" value="1"/>
</dbReference>
<name>A0A3S3E1Y2_9NOCA</name>
<dbReference type="NCBIfam" id="NF010664">
    <property type="entry name" value="PRK14059.1-2"/>
    <property type="match status" value="1"/>
</dbReference>
<dbReference type="AlphaFoldDB" id="A0A3S3E1Y2"/>
<evidence type="ECO:0000256" key="1">
    <source>
        <dbReference type="ARBA" id="ARBA00005104"/>
    </source>
</evidence>
<sequence length="265" mass="28062">MIEHVHRLDIASYLTRDEAGSNRPPELRDEDLRSLYGYPTPLDRPWVRVNFISSIDGAVTIDGSSARLGTPADKRVYDVLRELADVIVVGAGTVRAENYGGARTDDALAARRRDHGLADVPPIAVVTASGRLDPTSRLFTETAVPPLVMTSARLDAGDLAGLRTAGADVEVVSEGAITGSAIVAALRRRKLHRVLCEGGPGLFGTLIADGVVDELCLTTSPQLVAGGAGRIAVSASACPTPMTCVHVLGDDDGTLFTRWVRARDE</sequence>
<dbReference type="GO" id="GO:0008703">
    <property type="term" value="F:5-amino-6-(5-phosphoribosylamino)uracil reductase activity"/>
    <property type="evidence" value="ECO:0007669"/>
    <property type="project" value="InterPro"/>
</dbReference>
<dbReference type="InterPro" id="IPR002734">
    <property type="entry name" value="RibDG_C"/>
</dbReference>
<comment type="caution">
    <text evidence="5">The sequence shown here is derived from an EMBL/GenBank/DDBJ whole genome shotgun (WGS) entry which is preliminary data.</text>
</comment>
<dbReference type="Pfam" id="PF01872">
    <property type="entry name" value="RibD_C"/>
    <property type="match status" value="1"/>
</dbReference>
<protein>
    <submittedName>
        <fullName evidence="5">Pyrimidine reductase family protein</fullName>
    </submittedName>
</protein>
<dbReference type="PANTHER" id="PTHR38011:SF7">
    <property type="entry name" value="2,5-DIAMINO-6-RIBOSYLAMINO-4(3H)-PYRIMIDINONE 5'-PHOSPHATE REDUCTASE"/>
    <property type="match status" value="1"/>
</dbReference>
<dbReference type="InterPro" id="IPR024072">
    <property type="entry name" value="DHFR-like_dom_sf"/>
</dbReference>
<evidence type="ECO:0000256" key="3">
    <source>
        <dbReference type="ARBA" id="ARBA00023002"/>
    </source>
</evidence>
<evidence type="ECO:0000256" key="2">
    <source>
        <dbReference type="ARBA" id="ARBA00022857"/>
    </source>
</evidence>
<organism evidence="5 6">
    <name type="scientific">Rhodococcus xishaensis</name>
    <dbReference type="NCBI Taxonomy" id="2487364"/>
    <lineage>
        <taxon>Bacteria</taxon>
        <taxon>Bacillati</taxon>
        <taxon>Actinomycetota</taxon>
        <taxon>Actinomycetes</taxon>
        <taxon>Mycobacteriales</taxon>
        <taxon>Nocardiaceae</taxon>
        <taxon>Rhodococcus</taxon>
    </lineage>
</organism>
<dbReference type="PANTHER" id="PTHR38011">
    <property type="entry name" value="DIHYDROFOLATE REDUCTASE FAMILY PROTEIN (AFU_ORTHOLOGUE AFUA_8G06820)"/>
    <property type="match status" value="1"/>
</dbReference>
<keyword evidence="6" id="KW-1185">Reference proteome</keyword>
<dbReference type="Proteomes" id="UP000283479">
    <property type="component" value="Unassembled WGS sequence"/>
</dbReference>